<evidence type="ECO:0000256" key="14">
    <source>
        <dbReference type="ARBA" id="ARBA00023146"/>
    </source>
</evidence>
<dbReference type="GO" id="GO:0006432">
    <property type="term" value="P:phenylalanyl-tRNA aminoacylation"/>
    <property type="evidence" value="ECO:0007669"/>
    <property type="project" value="InterPro"/>
</dbReference>
<evidence type="ECO:0000313" key="18">
    <source>
        <dbReference type="EMBL" id="PTK39898.1"/>
    </source>
</evidence>
<keyword evidence="8 18" id="KW-0436">Ligase</keyword>
<dbReference type="EC" id="6.1.1.20" evidence="5"/>
<sequence length="145" mass="16087">LLEHYAQGEVLSDRVASGDLGEFITPIEITVDKINNTIGSEMTVEAIVKSLSQLGFKTENNEGNLTVYVPSRRRDVKIKEDLIEEVARIYGYDEIPSTLPVFEQVTSGQLTDRQSKTRILKRTLEGAGLSEAITYSLVDRARGKA</sequence>
<dbReference type="InterPro" id="IPR041616">
    <property type="entry name" value="PheRS_beta_core"/>
</dbReference>
<keyword evidence="10" id="KW-0547">Nucleotide-binding</keyword>
<evidence type="ECO:0000256" key="9">
    <source>
        <dbReference type="ARBA" id="ARBA00022723"/>
    </source>
</evidence>
<evidence type="ECO:0000256" key="5">
    <source>
        <dbReference type="ARBA" id="ARBA00012814"/>
    </source>
</evidence>
<dbReference type="Pfam" id="PF03484">
    <property type="entry name" value="B5"/>
    <property type="match status" value="1"/>
</dbReference>
<comment type="caution">
    <text evidence="18">The sequence shown here is derived from an EMBL/GenBank/DDBJ whole genome shotgun (WGS) entry which is preliminary data.</text>
</comment>
<feature type="non-terminal residue" evidence="18">
    <location>
        <position position="145"/>
    </location>
</feature>
<dbReference type="PANTHER" id="PTHR10947">
    <property type="entry name" value="PHENYLALANYL-TRNA SYNTHETASE BETA CHAIN AND LEUCINE-RICH REPEAT-CONTAINING PROTEIN 47"/>
    <property type="match status" value="1"/>
</dbReference>
<feature type="non-terminal residue" evidence="18">
    <location>
        <position position="1"/>
    </location>
</feature>
<dbReference type="Gene3D" id="3.30.56.10">
    <property type="match status" value="1"/>
</dbReference>
<keyword evidence="14" id="KW-0030">Aminoacyl-tRNA synthetase</keyword>
<protein>
    <recommendedName>
        <fullName evidence="6">Phenylalanine--tRNA ligase beta subunit</fullName>
        <ecNumber evidence="5">6.1.1.20</ecNumber>
    </recommendedName>
    <alternativeName>
        <fullName evidence="15">Phenylalanyl-tRNA synthetase beta subunit</fullName>
    </alternativeName>
</protein>
<name>A0A2T4S4L5_9STAP</name>
<dbReference type="GO" id="GO:0000287">
    <property type="term" value="F:magnesium ion binding"/>
    <property type="evidence" value="ECO:0007669"/>
    <property type="project" value="InterPro"/>
</dbReference>
<evidence type="ECO:0000256" key="12">
    <source>
        <dbReference type="ARBA" id="ARBA00022842"/>
    </source>
</evidence>
<evidence type="ECO:0000313" key="19">
    <source>
        <dbReference type="Proteomes" id="UP000240400"/>
    </source>
</evidence>
<dbReference type="PANTHER" id="PTHR10947:SF0">
    <property type="entry name" value="PHENYLALANINE--TRNA LIGASE BETA SUBUNIT"/>
    <property type="match status" value="1"/>
</dbReference>
<dbReference type="GO" id="GO:0140096">
    <property type="term" value="F:catalytic activity, acting on a protein"/>
    <property type="evidence" value="ECO:0007669"/>
    <property type="project" value="UniProtKB-ARBA"/>
</dbReference>
<dbReference type="GO" id="GO:0016740">
    <property type="term" value="F:transferase activity"/>
    <property type="evidence" value="ECO:0007669"/>
    <property type="project" value="UniProtKB-ARBA"/>
</dbReference>
<evidence type="ECO:0000256" key="7">
    <source>
        <dbReference type="ARBA" id="ARBA00022490"/>
    </source>
</evidence>
<comment type="cofactor">
    <cofactor evidence="1">
        <name>Mg(2+)</name>
        <dbReference type="ChEBI" id="CHEBI:18420"/>
    </cofactor>
</comment>
<keyword evidence="7" id="KW-0963">Cytoplasm</keyword>
<dbReference type="SMART" id="SM00874">
    <property type="entry name" value="B5"/>
    <property type="match status" value="1"/>
</dbReference>
<evidence type="ECO:0000256" key="16">
    <source>
        <dbReference type="ARBA" id="ARBA00049255"/>
    </source>
</evidence>
<dbReference type="PROSITE" id="PS51483">
    <property type="entry name" value="B5"/>
    <property type="match status" value="1"/>
</dbReference>
<comment type="subunit">
    <text evidence="4">Tetramer of two alpha and two beta subunits.</text>
</comment>
<evidence type="ECO:0000256" key="10">
    <source>
        <dbReference type="ARBA" id="ARBA00022741"/>
    </source>
</evidence>
<evidence type="ECO:0000256" key="8">
    <source>
        <dbReference type="ARBA" id="ARBA00022598"/>
    </source>
</evidence>
<evidence type="ECO:0000256" key="15">
    <source>
        <dbReference type="ARBA" id="ARBA00033189"/>
    </source>
</evidence>
<accession>A0A2T4S4L5</accession>
<keyword evidence="13" id="KW-0648">Protein biosynthesis</keyword>
<dbReference type="InterPro" id="IPR045864">
    <property type="entry name" value="aa-tRNA-synth_II/BPL/LPL"/>
</dbReference>
<dbReference type="Pfam" id="PF17759">
    <property type="entry name" value="tRNA_synthFbeta"/>
    <property type="match status" value="1"/>
</dbReference>
<dbReference type="SUPFAM" id="SSF46955">
    <property type="entry name" value="Putative DNA-binding domain"/>
    <property type="match status" value="1"/>
</dbReference>
<feature type="domain" description="B5" evidence="17">
    <location>
        <begin position="22"/>
        <end position="97"/>
    </location>
</feature>
<dbReference type="SUPFAM" id="SSF55681">
    <property type="entry name" value="Class II aaRS and biotin synthetases"/>
    <property type="match status" value="1"/>
</dbReference>
<dbReference type="EMBL" id="PZHR01000988">
    <property type="protein sequence ID" value="PTK39898.1"/>
    <property type="molecule type" value="Genomic_DNA"/>
</dbReference>
<proteinExistence type="inferred from homology"/>
<keyword evidence="11" id="KW-0067">ATP-binding</keyword>
<evidence type="ECO:0000256" key="6">
    <source>
        <dbReference type="ARBA" id="ARBA00017032"/>
    </source>
</evidence>
<evidence type="ECO:0000256" key="11">
    <source>
        <dbReference type="ARBA" id="ARBA00022840"/>
    </source>
</evidence>
<organism evidence="18 19">
    <name type="scientific">Staphylococcus nepalensis</name>
    <dbReference type="NCBI Taxonomy" id="214473"/>
    <lineage>
        <taxon>Bacteria</taxon>
        <taxon>Bacillati</taxon>
        <taxon>Bacillota</taxon>
        <taxon>Bacilli</taxon>
        <taxon>Bacillales</taxon>
        <taxon>Staphylococcaceae</taxon>
        <taxon>Staphylococcus</taxon>
    </lineage>
</organism>
<evidence type="ECO:0000256" key="1">
    <source>
        <dbReference type="ARBA" id="ARBA00001946"/>
    </source>
</evidence>
<dbReference type="GO" id="GO:0009328">
    <property type="term" value="C:phenylalanine-tRNA ligase complex"/>
    <property type="evidence" value="ECO:0007669"/>
    <property type="project" value="TreeGrafter"/>
</dbReference>
<dbReference type="Proteomes" id="UP000240400">
    <property type="component" value="Unassembled WGS sequence"/>
</dbReference>
<dbReference type="InterPro" id="IPR045060">
    <property type="entry name" value="Phe-tRNA-ligase_IIc_bsu"/>
</dbReference>
<reference evidence="18 19" key="1">
    <citation type="journal article" date="2016" name="Front. Microbiol.">
        <title>Comprehensive Phylogenetic Analysis of Bovine Non-aureus Staphylococci Species Based on Whole-Genome Sequencing.</title>
        <authorList>
            <person name="Naushad S."/>
            <person name="Barkema H.W."/>
            <person name="Luby C."/>
            <person name="Condas L.A."/>
            <person name="Nobrega D.B."/>
            <person name="Carson D.A."/>
            <person name="De Buck J."/>
        </authorList>
    </citation>
    <scope>NUCLEOTIDE SEQUENCE [LARGE SCALE GENOMIC DNA]</scope>
    <source>
        <strain evidence="18 19">SNUC 4337</strain>
    </source>
</reference>
<comment type="subcellular location">
    <subcellularLocation>
        <location evidence="2">Cytoplasm</location>
    </subcellularLocation>
</comment>
<comment type="catalytic activity">
    <reaction evidence="16">
        <text>tRNA(Phe) + L-phenylalanine + ATP = L-phenylalanyl-tRNA(Phe) + AMP + diphosphate + H(+)</text>
        <dbReference type="Rhea" id="RHEA:19413"/>
        <dbReference type="Rhea" id="RHEA-COMP:9668"/>
        <dbReference type="Rhea" id="RHEA-COMP:9699"/>
        <dbReference type="ChEBI" id="CHEBI:15378"/>
        <dbReference type="ChEBI" id="CHEBI:30616"/>
        <dbReference type="ChEBI" id="CHEBI:33019"/>
        <dbReference type="ChEBI" id="CHEBI:58095"/>
        <dbReference type="ChEBI" id="CHEBI:78442"/>
        <dbReference type="ChEBI" id="CHEBI:78531"/>
        <dbReference type="ChEBI" id="CHEBI:456215"/>
        <dbReference type="EC" id="6.1.1.20"/>
    </reaction>
</comment>
<dbReference type="FunFam" id="3.30.56.10:FF:000002">
    <property type="entry name" value="Phenylalanine--tRNA ligase beta subunit"/>
    <property type="match status" value="1"/>
</dbReference>
<evidence type="ECO:0000256" key="13">
    <source>
        <dbReference type="ARBA" id="ARBA00022917"/>
    </source>
</evidence>
<dbReference type="GO" id="GO:0004826">
    <property type="term" value="F:phenylalanine-tRNA ligase activity"/>
    <property type="evidence" value="ECO:0007669"/>
    <property type="project" value="UniProtKB-EC"/>
</dbReference>
<dbReference type="InterPro" id="IPR009061">
    <property type="entry name" value="DNA-bd_dom_put_sf"/>
</dbReference>
<dbReference type="AlphaFoldDB" id="A0A2T4S4L5"/>
<dbReference type="GO" id="GO:0005524">
    <property type="term" value="F:ATP binding"/>
    <property type="evidence" value="ECO:0007669"/>
    <property type="project" value="UniProtKB-KW"/>
</dbReference>
<keyword evidence="12" id="KW-0460">Magnesium</keyword>
<gene>
    <name evidence="18" type="ORF">BUZ61_18390</name>
</gene>
<evidence type="ECO:0000256" key="3">
    <source>
        <dbReference type="ARBA" id="ARBA00008653"/>
    </source>
</evidence>
<evidence type="ECO:0000256" key="2">
    <source>
        <dbReference type="ARBA" id="ARBA00004496"/>
    </source>
</evidence>
<evidence type="ECO:0000256" key="4">
    <source>
        <dbReference type="ARBA" id="ARBA00011209"/>
    </source>
</evidence>
<comment type="similarity">
    <text evidence="3">Belongs to the phenylalanyl-tRNA synthetase beta subunit family. Type 1 subfamily.</text>
</comment>
<evidence type="ECO:0000259" key="17">
    <source>
        <dbReference type="PROSITE" id="PS51483"/>
    </source>
</evidence>
<dbReference type="GO" id="GO:0003723">
    <property type="term" value="F:RNA binding"/>
    <property type="evidence" value="ECO:0007669"/>
    <property type="project" value="InterPro"/>
</dbReference>
<dbReference type="InterPro" id="IPR005147">
    <property type="entry name" value="tRNA_synthase_B5-dom"/>
</dbReference>
<keyword evidence="9" id="KW-0479">Metal-binding</keyword>